<dbReference type="AlphaFoldDB" id="A0A9W7FZ68"/>
<evidence type="ECO:0000313" key="1">
    <source>
        <dbReference type="EMBL" id="GMI25189.1"/>
    </source>
</evidence>
<dbReference type="Proteomes" id="UP001165082">
    <property type="component" value="Unassembled WGS sequence"/>
</dbReference>
<keyword evidence="2" id="KW-1185">Reference proteome</keyword>
<evidence type="ECO:0000313" key="2">
    <source>
        <dbReference type="Proteomes" id="UP001165082"/>
    </source>
</evidence>
<comment type="caution">
    <text evidence="1">The sequence shown here is derived from an EMBL/GenBank/DDBJ whole genome shotgun (WGS) entry which is preliminary data.</text>
</comment>
<sequence>LKFDCVMPLKLDIKKKLSARSERVKR</sequence>
<gene>
    <name evidence="1" type="ORF">TrRE_jg5475</name>
</gene>
<protein>
    <submittedName>
        <fullName evidence="1">Uncharacterized protein</fullName>
    </submittedName>
</protein>
<feature type="non-terminal residue" evidence="1">
    <location>
        <position position="1"/>
    </location>
</feature>
<proteinExistence type="predicted"/>
<accession>A0A9W7FZ68</accession>
<dbReference type="EMBL" id="BRXZ01008359">
    <property type="protein sequence ID" value="GMI25189.1"/>
    <property type="molecule type" value="Genomic_DNA"/>
</dbReference>
<reference evidence="1" key="1">
    <citation type="submission" date="2022-07" db="EMBL/GenBank/DDBJ databases">
        <title>Genome analysis of Parmales, a sister group of diatoms, reveals the evolutionary specialization of diatoms from phago-mixotrophs to photoautotrophs.</title>
        <authorList>
            <person name="Ban H."/>
            <person name="Sato S."/>
            <person name="Yoshikawa S."/>
            <person name="Kazumasa Y."/>
            <person name="Nakamura Y."/>
            <person name="Ichinomiya M."/>
            <person name="Saitoh K."/>
            <person name="Sato N."/>
            <person name="Blanc-Mathieu R."/>
            <person name="Endo H."/>
            <person name="Kuwata A."/>
            <person name="Ogata H."/>
        </authorList>
    </citation>
    <scope>NUCLEOTIDE SEQUENCE</scope>
</reference>
<name>A0A9W7FZ68_9STRA</name>
<organism evidence="1 2">
    <name type="scientific">Triparma retinervis</name>
    <dbReference type="NCBI Taxonomy" id="2557542"/>
    <lineage>
        <taxon>Eukaryota</taxon>
        <taxon>Sar</taxon>
        <taxon>Stramenopiles</taxon>
        <taxon>Ochrophyta</taxon>
        <taxon>Bolidophyceae</taxon>
        <taxon>Parmales</taxon>
        <taxon>Triparmaceae</taxon>
        <taxon>Triparma</taxon>
    </lineage>
</organism>